<dbReference type="EMBL" id="MFJL01000043">
    <property type="protein sequence ID" value="OGG12694.1"/>
    <property type="molecule type" value="Genomic_DNA"/>
</dbReference>
<dbReference type="Pfam" id="PF00456">
    <property type="entry name" value="Transketolase_N"/>
    <property type="match status" value="1"/>
</dbReference>
<dbReference type="CDD" id="cd02012">
    <property type="entry name" value="TPP_TK"/>
    <property type="match status" value="1"/>
</dbReference>
<feature type="domain" description="Transketolase N-terminal" evidence="1">
    <location>
        <begin position="7"/>
        <end position="260"/>
    </location>
</feature>
<dbReference type="PANTHER" id="PTHR47514">
    <property type="entry name" value="TRANSKETOLASE N-TERMINAL SECTION-RELATED"/>
    <property type="match status" value="1"/>
</dbReference>
<sequence>MDKKSVEIRKKIVQAVKLSRRGHIASAFSIVEILRTLYEDILHVKPKNPSWENRDRFILSKGHGCLALYAVLANRGFFKESELETFCSFDSLLGGHPEYGKIPGVEASTGSLGHGLSIAVGFALAQKIKHGNSKTYVLISDGECNEGSTWEAVLSASKNKLDNLCVLIDCNKMQSYGFTKDISEIEPLRKKWESFNFDVKEVDGHNTGKLKKVIGKVFEKKKKPHAIICHTVKGKGISFMENNASWHHKSKISDEEIEKLYYSLSSRT</sequence>
<reference evidence="2 3" key="1">
    <citation type="journal article" date="2016" name="Nat. Commun.">
        <title>Thousands of microbial genomes shed light on interconnected biogeochemical processes in an aquifer system.</title>
        <authorList>
            <person name="Anantharaman K."/>
            <person name="Brown C.T."/>
            <person name="Hug L.A."/>
            <person name="Sharon I."/>
            <person name="Castelle C.J."/>
            <person name="Probst A.J."/>
            <person name="Thomas B.C."/>
            <person name="Singh A."/>
            <person name="Wilkins M.J."/>
            <person name="Karaoz U."/>
            <person name="Brodie E.L."/>
            <person name="Williams K.H."/>
            <person name="Hubbard S.S."/>
            <person name="Banfield J.F."/>
        </authorList>
    </citation>
    <scope>NUCLEOTIDE SEQUENCE [LARGE SCALE GENOMIC DNA]</scope>
</reference>
<protein>
    <submittedName>
        <fullName evidence="2">Transketolase</fullName>
    </submittedName>
</protein>
<organism evidence="2 3">
    <name type="scientific">Candidatus Gottesmanbacteria bacterium RIFCSPHIGHO2_02_FULL_39_11</name>
    <dbReference type="NCBI Taxonomy" id="1798382"/>
    <lineage>
        <taxon>Bacteria</taxon>
        <taxon>Candidatus Gottesmaniibacteriota</taxon>
    </lineage>
</organism>
<accession>A0A1F5ZK41</accession>
<dbReference type="InterPro" id="IPR029061">
    <property type="entry name" value="THDP-binding"/>
</dbReference>
<dbReference type="SUPFAM" id="SSF52518">
    <property type="entry name" value="Thiamin diphosphate-binding fold (THDP-binding)"/>
    <property type="match status" value="1"/>
</dbReference>
<comment type="caution">
    <text evidence="2">The sequence shown here is derived from an EMBL/GenBank/DDBJ whole genome shotgun (WGS) entry which is preliminary data.</text>
</comment>
<gene>
    <name evidence="2" type="ORF">A3D77_03930</name>
</gene>
<dbReference type="AlphaFoldDB" id="A0A1F5ZK41"/>
<dbReference type="PANTHER" id="PTHR47514:SF2">
    <property type="entry name" value="TRANSKETOLASE"/>
    <property type="match status" value="1"/>
</dbReference>
<evidence type="ECO:0000313" key="3">
    <source>
        <dbReference type="Proteomes" id="UP000176923"/>
    </source>
</evidence>
<proteinExistence type="predicted"/>
<evidence type="ECO:0000313" key="2">
    <source>
        <dbReference type="EMBL" id="OGG12694.1"/>
    </source>
</evidence>
<dbReference type="Proteomes" id="UP000176923">
    <property type="component" value="Unassembled WGS sequence"/>
</dbReference>
<evidence type="ECO:0000259" key="1">
    <source>
        <dbReference type="Pfam" id="PF00456"/>
    </source>
</evidence>
<dbReference type="STRING" id="1798382.A3D77_03930"/>
<dbReference type="Gene3D" id="3.40.50.970">
    <property type="match status" value="1"/>
</dbReference>
<dbReference type="InterPro" id="IPR005474">
    <property type="entry name" value="Transketolase_N"/>
</dbReference>
<name>A0A1F5ZK41_9BACT</name>